<feature type="transmembrane region" description="Helical" evidence="1">
    <location>
        <begin position="38"/>
        <end position="58"/>
    </location>
</feature>
<dbReference type="Proteomes" id="UP000184386">
    <property type="component" value="Unassembled WGS sequence"/>
</dbReference>
<proteinExistence type="predicted"/>
<dbReference type="EMBL" id="FRAC01000024">
    <property type="protein sequence ID" value="SHL14258.1"/>
    <property type="molecule type" value="Genomic_DNA"/>
</dbReference>
<keyword evidence="1" id="KW-0812">Transmembrane</keyword>
<keyword evidence="1" id="KW-1133">Transmembrane helix</keyword>
<sequence>MNHNRKIFITSTALSFMYAALFRSAFNLICGYEDSSNIFYLQLILYLVIVEAINLLFLKMPFKNYLTFAVTEGLVLYPVFLAASYFFNWFSFRDWQAFLLMSLCFAGIYSLVVWHFYSRDRKEADDINSLIK</sequence>
<accession>A0A1M6Y7U7</accession>
<evidence type="ECO:0000313" key="2">
    <source>
        <dbReference type="EMBL" id="SHL14258.1"/>
    </source>
</evidence>
<protein>
    <recommendedName>
        <fullName evidence="4">DUF3021 family protein</fullName>
    </recommendedName>
</protein>
<feature type="transmembrane region" description="Helical" evidence="1">
    <location>
        <begin position="98"/>
        <end position="117"/>
    </location>
</feature>
<evidence type="ECO:0008006" key="4">
    <source>
        <dbReference type="Google" id="ProtNLM"/>
    </source>
</evidence>
<organism evidence="2 3">
    <name type="scientific">Anaerocolumna jejuensis DSM 15929</name>
    <dbReference type="NCBI Taxonomy" id="1121322"/>
    <lineage>
        <taxon>Bacteria</taxon>
        <taxon>Bacillati</taxon>
        <taxon>Bacillota</taxon>
        <taxon>Clostridia</taxon>
        <taxon>Lachnospirales</taxon>
        <taxon>Lachnospiraceae</taxon>
        <taxon>Anaerocolumna</taxon>
    </lineage>
</organism>
<dbReference type="RefSeq" id="WP_073278874.1">
    <property type="nucleotide sequence ID" value="NZ_FRAC01000024.1"/>
</dbReference>
<dbReference type="STRING" id="1121322.SAMN02745136_04187"/>
<dbReference type="Pfam" id="PF11457">
    <property type="entry name" value="DUF3021"/>
    <property type="match status" value="1"/>
</dbReference>
<name>A0A1M6Y7U7_9FIRM</name>
<reference evidence="2 3" key="1">
    <citation type="submission" date="2016-11" db="EMBL/GenBank/DDBJ databases">
        <authorList>
            <person name="Jaros S."/>
            <person name="Januszkiewicz K."/>
            <person name="Wedrychowicz H."/>
        </authorList>
    </citation>
    <scope>NUCLEOTIDE SEQUENCE [LARGE SCALE GENOMIC DNA]</scope>
    <source>
        <strain evidence="2 3">DSM 15929</strain>
    </source>
</reference>
<keyword evidence="3" id="KW-1185">Reference proteome</keyword>
<dbReference type="InterPro" id="IPR021560">
    <property type="entry name" value="DUF3021"/>
</dbReference>
<dbReference type="AlphaFoldDB" id="A0A1M6Y7U7"/>
<dbReference type="OrthoDB" id="2056801at2"/>
<gene>
    <name evidence="2" type="ORF">SAMN02745136_04187</name>
</gene>
<feature type="transmembrane region" description="Helical" evidence="1">
    <location>
        <begin position="65"/>
        <end position="86"/>
    </location>
</feature>
<evidence type="ECO:0000256" key="1">
    <source>
        <dbReference type="SAM" id="Phobius"/>
    </source>
</evidence>
<keyword evidence="1" id="KW-0472">Membrane</keyword>
<evidence type="ECO:0000313" key="3">
    <source>
        <dbReference type="Proteomes" id="UP000184386"/>
    </source>
</evidence>
<feature type="transmembrane region" description="Helical" evidence="1">
    <location>
        <begin position="7"/>
        <end position="26"/>
    </location>
</feature>